<name>A0A9N9GNN7_9GLOM</name>
<proteinExistence type="predicted"/>
<dbReference type="Proteomes" id="UP000789405">
    <property type="component" value="Unassembled WGS sequence"/>
</dbReference>
<evidence type="ECO:0000313" key="1">
    <source>
        <dbReference type="EMBL" id="CAG8621984.1"/>
    </source>
</evidence>
<protein>
    <submittedName>
        <fullName evidence="1">9547_t:CDS:1</fullName>
    </submittedName>
</protein>
<dbReference type="OrthoDB" id="2415320at2759"/>
<evidence type="ECO:0000313" key="2">
    <source>
        <dbReference type="Proteomes" id="UP000789405"/>
    </source>
</evidence>
<dbReference type="EMBL" id="CAJVPY010004532">
    <property type="protein sequence ID" value="CAG8621984.1"/>
    <property type="molecule type" value="Genomic_DNA"/>
</dbReference>
<sequence length="232" mass="26704">MPPTLNKFQQNSCSHYSPTNYSTRYPLKEIQQQTIIQTNSLEVIDEYPNVYVTRCFKIKQEYNYKAWCQGYYLSCVKHTQRSCYLIPNGYMVGVKIYGIDTIAETQYDWLLVRLQNVESKKPKPFQYLDSVVYICDEFLITHNGYHQLAAIVSDIELQVGSLIPNGTYQSFKDTLHVIVSKLAYNDSLVLQIEGIIHIKLSGDGQQVGKHHNHIMFTACILNKHDAVLSPLN</sequence>
<comment type="caution">
    <text evidence="1">The sequence shown here is derived from an EMBL/GenBank/DDBJ whole genome shotgun (WGS) entry which is preliminary data.</text>
</comment>
<accession>A0A9N9GNN7</accession>
<organism evidence="1 2">
    <name type="scientific">Dentiscutata erythropus</name>
    <dbReference type="NCBI Taxonomy" id="1348616"/>
    <lineage>
        <taxon>Eukaryota</taxon>
        <taxon>Fungi</taxon>
        <taxon>Fungi incertae sedis</taxon>
        <taxon>Mucoromycota</taxon>
        <taxon>Glomeromycotina</taxon>
        <taxon>Glomeromycetes</taxon>
        <taxon>Diversisporales</taxon>
        <taxon>Gigasporaceae</taxon>
        <taxon>Dentiscutata</taxon>
    </lineage>
</organism>
<gene>
    <name evidence="1" type="ORF">DERYTH_LOCUS8687</name>
</gene>
<keyword evidence="2" id="KW-1185">Reference proteome</keyword>
<dbReference type="AlphaFoldDB" id="A0A9N9GNN7"/>
<reference evidence="1" key="1">
    <citation type="submission" date="2021-06" db="EMBL/GenBank/DDBJ databases">
        <authorList>
            <person name="Kallberg Y."/>
            <person name="Tangrot J."/>
            <person name="Rosling A."/>
        </authorList>
    </citation>
    <scope>NUCLEOTIDE SEQUENCE</scope>
    <source>
        <strain evidence="1">MA453B</strain>
    </source>
</reference>